<keyword evidence="3" id="KW-0479">Metal-binding</keyword>
<feature type="compositionally biased region" description="Low complexity" evidence="10">
    <location>
        <begin position="317"/>
        <end position="331"/>
    </location>
</feature>
<keyword evidence="5" id="KW-0223">Dioxygenase</keyword>
<keyword evidence="2" id="KW-0343">GTPase activation</keyword>
<dbReference type="Gene3D" id="1.10.10.750">
    <property type="entry name" value="Ypt/Rab-GAP domain of gyp1p, domain 1"/>
    <property type="match status" value="1"/>
</dbReference>
<dbReference type="InterPro" id="IPR044862">
    <property type="entry name" value="Pro_4_hyd_alph_FE2OG_OXY"/>
</dbReference>
<evidence type="ECO:0000313" key="13">
    <source>
        <dbReference type="Proteomes" id="UP000515146"/>
    </source>
</evidence>
<dbReference type="Gene3D" id="1.10.472.80">
    <property type="entry name" value="Ypt/Rab-GAP domain of gyp1p, domain 3"/>
    <property type="match status" value="1"/>
</dbReference>
<dbReference type="RefSeq" id="XP_027200138.1">
    <property type="nucleotide sequence ID" value="XM_027344337.1"/>
</dbReference>
<evidence type="ECO:0000256" key="9">
    <source>
        <dbReference type="ARBA" id="ARBA00049134"/>
    </source>
</evidence>
<dbReference type="InterPro" id="IPR005123">
    <property type="entry name" value="Oxoglu/Fe-dep_dioxygenase_dom"/>
</dbReference>
<keyword evidence="6" id="KW-0560">Oxidoreductase</keyword>
<evidence type="ECO:0000259" key="12">
    <source>
        <dbReference type="PROSITE" id="PS51471"/>
    </source>
</evidence>
<dbReference type="Gene3D" id="1.10.8.270">
    <property type="entry name" value="putative rabgap domain of human tbc1 domain family member 14 like domains"/>
    <property type="match status" value="1"/>
</dbReference>
<dbReference type="InterPro" id="IPR000195">
    <property type="entry name" value="Rab-GAP-TBC_dom"/>
</dbReference>
<reference evidence="14" key="1">
    <citation type="submission" date="2025-08" db="UniProtKB">
        <authorList>
            <consortium name="RefSeq"/>
        </authorList>
    </citation>
    <scope>IDENTIFICATION</scope>
    <source>
        <strain evidence="14">Airmid</strain>
    </source>
</reference>
<dbReference type="GO" id="GO:0008198">
    <property type="term" value="F:ferrous iron binding"/>
    <property type="evidence" value="ECO:0007669"/>
    <property type="project" value="TreeGrafter"/>
</dbReference>
<name>A0A6P6Y3S1_DERPT</name>
<evidence type="ECO:0000256" key="5">
    <source>
        <dbReference type="ARBA" id="ARBA00022964"/>
    </source>
</evidence>
<dbReference type="InterPro" id="IPR051559">
    <property type="entry name" value="HIF_prolyl_hydroxylases"/>
</dbReference>
<evidence type="ECO:0000256" key="7">
    <source>
        <dbReference type="ARBA" id="ARBA00023004"/>
    </source>
</evidence>
<dbReference type="GO" id="GO:0160082">
    <property type="term" value="F:hypoxia-inducible factor-proline dioxygenase activity"/>
    <property type="evidence" value="ECO:0007669"/>
    <property type="project" value="UniProtKB-EC"/>
</dbReference>
<dbReference type="PROSITE" id="PS51471">
    <property type="entry name" value="FE2OG_OXY"/>
    <property type="match status" value="1"/>
</dbReference>
<evidence type="ECO:0000256" key="10">
    <source>
        <dbReference type="SAM" id="MobiDB-lite"/>
    </source>
</evidence>
<feature type="domain" description="Fe2OG dioxygenase" evidence="12">
    <location>
        <begin position="164"/>
        <end position="263"/>
    </location>
</feature>
<dbReference type="AlphaFoldDB" id="A0A6P6Y3S1"/>
<dbReference type="PROSITE" id="PS50086">
    <property type="entry name" value="TBC_RABGAP"/>
    <property type="match status" value="1"/>
</dbReference>
<dbReference type="GO" id="GO:0005096">
    <property type="term" value="F:GTPase activator activity"/>
    <property type="evidence" value="ECO:0007669"/>
    <property type="project" value="UniProtKB-KW"/>
</dbReference>
<keyword evidence="4" id="KW-0847">Vitamin C</keyword>
<dbReference type="InParanoid" id="A0A6P6Y3S1"/>
<comment type="catalytic activity">
    <reaction evidence="9">
        <text>L-prolyl-[hypoxia-inducible factor alpha subunit] + 2-oxoglutarate + O2 = trans-4-hydroxy-L-prolyl-[hypoxia-inducible factor alpha subunit] + succinate + CO2</text>
        <dbReference type="Rhea" id="RHEA:48400"/>
        <dbReference type="Rhea" id="RHEA-COMP:12093"/>
        <dbReference type="Rhea" id="RHEA-COMP:12094"/>
        <dbReference type="ChEBI" id="CHEBI:15379"/>
        <dbReference type="ChEBI" id="CHEBI:16526"/>
        <dbReference type="ChEBI" id="CHEBI:16810"/>
        <dbReference type="ChEBI" id="CHEBI:30031"/>
        <dbReference type="ChEBI" id="CHEBI:50342"/>
        <dbReference type="ChEBI" id="CHEBI:61965"/>
        <dbReference type="EC" id="1.14.11.29"/>
    </reaction>
</comment>
<organism evidence="13 14">
    <name type="scientific">Dermatophagoides pteronyssinus</name>
    <name type="common">European house dust mite</name>
    <dbReference type="NCBI Taxonomy" id="6956"/>
    <lineage>
        <taxon>Eukaryota</taxon>
        <taxon>Metazoa</taxon>
        <taxon>Ecdysozoa</taxon>
        <taxon>Arthropoda</taxon>
        <taxon>Chelicerata</taxon>
        <taxon>Arachnida</taxon>
        <taxon>Acari</taxon>
        <taxon>Acariformes</taxon>
        <taxon>Sarcoptiformes</taxon>
        <taxon>Astigmata</taxon>
        <taxon>Psoroptidia</taxon>
        <taxon>Analgoidea</taxon>
        <taxon>Pyroglyphidae</taxon>
        <taxon>Dermatophagoidinae</taxon>
        <taxon>Dermatophagoides</taxon>
    </lineage>
</organism>
<dbReference type="SMART" id="SM00164">
    <property type="entry name" value="TBC"/>
    <property type="match status" value="1"/>
</dbReference>
<accession>A0A6P6Y3S1</accession>
<dbReference type="InterPro" id="IPR006620">
    <property type="entry name" value="Pro_4_hyd_alph"/>
</dbReference>
<feature type="region of interest" description="Disordered" evidence="10">
    <location>
        <begin position="317"/>
        <end position="343"/>
    </location>
</feature>
<dbReference type="GO" id="GO:0031418">
    <property type="term" value="F:L-ascorbic acid binding"/>
    <property type="evidence" value="ECO:0007669"/>
    <property type="project" value="UniProtKB-KW"/>
</dbReference>
<protein>
    <recommendedName>
        <fullName evidence="8">hypoxia-inducible factor-proline dioxygenase</fullName>
        <ecNumber evidence="8">1.14.11.29</ecNumber>
    </recommendedName>
</protein>
<evidence type="ECO:0000259" key="11">
    <source>
        <dbReference type="PROSITE" id="PS50086"/>
    </source>
</evidence>
<dbReference type="Proteomes" id="UP000515146">
    <property type="component" value="Unplaced"/>
</dbReference>
<keyword evidence="7" id="KW-0408">Iron</keyword>
<gene>
    <name evidence="14" type="primary">LOC113794233</name>
</gene>
<dbReference type="OrthoDB" id="26371at2759"/>
<dbReference type="GO" id="GO:0071456">
    <property type="term" value="P:cellular response to hypoxia"/>
    <property type="evidence" value="ECO:0007669"/>
    <property type="project" value="TreeGrafter"/>
</dbReference>
<evidence type="ECO:0000313" key="14">
    <source>
        <dbReference type="RefSeq" id="XP_027200138.1"/>
    </source>
</evidence>
<dbReference type="Pfam" id="PF13640">
    <property type="entry name" value="2OG-FeII_Oxy_3"/>
    <property type="match status" value="1"/>
</dbReference>
<dbReference type="Pfam" id="PF00566">
    <property type="entry name" value="RabGAP-TBC"/>
    <property type="match status" value="1"/>
</dbReference>
<dbReference type="Gene3D" id="2.60.120.620">
    <property type="entry name" value="q2cbj1_9rhob like domain"/>
    <property type="match status" value="1"/>
</dbReference>
<evidence type="ECO:0000256" key="1">
    <source>
        <dbReference type="ARBA" id="ARBA00001961"/>
    </source>
</evidence>
<evidence type="ECO:0000256" key="2">
    <source>
        <dbReference type="ARBA" id="ARBA00022468"/>
    </source>
</evidence>
<dbReference type="PANTHER" id="PTHR12907:SF26">
    <property type="entry name" value="HIF PROLYL HYDROXYLASE, ISOFORM C"/>
    <property type="match status" value="1"/>
</dbReference>
<comment type="cofactor">
    <cofactor evidence="1">
        <name>L-ascorbate</name>
        <dbReference type="ChEBI" id="CHEBI:38290"/>
    </cofactor>
</comment>
<feature type="compositionally biased region" description="Low complexity" evidence="10">
    <location>
        <begin position="360"/>
        <end position="369"/>
    </location>
</feature>
<evidence type="ECO:0000256" key="8">
    <source>
        <dbReference type="ARBA" id="ARBA00039004"/>
    </source>
</evidence>
<dbReference type="SUPFAM" id="SSF47923">
    <property type="entry name" value="Ypt/Rab-GAP domain of gyp1p"/>
    <property type="match status" value="2"/>
</dbReference>
<keyword evidence="13" id="KW-1185">Reference proteome</keyword>
<dbReference type="FunFam" id="1.10.8.270:FF:000004">
    <property type="entry name" value="TBC1 domain family, member 22B"/>
    <property type="match status" value="1"/>
</dbReference>
<evidence type="ECO:0000256" key="3">
    <source>
        <dbReference type="ARBA" id="ARBA00022723"/>
    </source>
</evidence>
<sequence length="746" mass="87457">MTDFFTQHPPQVAIANNNILNNSHHQQQQFNNFRNQSFNLSNHHQQQYLNRDNVLKDLNKYCQIILQDMNKYGFCVIDDFLQNGDLILNEVTLLYKKGFFQPGQVVNIKANSNSKLIRGDRITWVEGNEQICLNIGFLIRILDSIITRCNNLAFGEFQKYRITRRTKAMIACYPSNFTKYVRHVDNPNNDGRCITSIYYLNKDYSRERDGGVLRLFPQMNDGIVADIEPRFNRVIFFWSDRRNPHEVMPSTRMRFAITVWYFDANERERAIQKYRENKKKNQQQQQHNHHNNYSFEQFNASCDDAWNAKIEDKISYPNLSSKNSNSSQCYSTHNKHNNKFGNNKSSILIKEIPSLDSNVESSSKQQQSTTEEESNYNDTCFEQKTKNNDPKLAKLKKLLLDDDITDLSQLRTITWSGIPDEIRPLAWKLLLGYLPTVRSKRSIVLENKKIEYQNLVAQYYNNRQDNDEMYRQIHIDIPRMQPLLTIFQQPIVQDMFKRILYIWSIRHPASGYVQGMNDLVTPFFVTYLSEFVPGHSFNDVELFDVSKLSQESLSTIEADSYWSFNKLLDSIQDNYTFAQPGIQRLVNHLSRVVSRVDKKLHEHLENNSVEYIQFAFRWMNNLLIREIPLRCIIRLWDTYLSEGALSSTYVPANNFNDSHELNQTSSTSSSSSMNCGTPFSSAFHLFVCAAFLRFWSKSLLQEQDFQGLMIRLQNLPTFHWSENEVKLLVADAYQLKYAFSPNHLKV</sequence>
<feature type="region of interest" description="Disordered" evidence="10">
    <location>
        <begin position="356"/>
        <end position="384"/>
    </location>
</feature>
<dbReference type="KEGG" id="dpte:113794233"/>
<dbReference type="EC" id="1.14.11.29" evidence="8"/>
<dbReference type="SMART" id="SM00702">
    <property type="entry name" value="P4Hc"/>
    <property type="match status" value="1"/>
</dbReference>
<evidence type="ECO:0000256" key="6">
    <source>
        <dbReference type="ARBA" id="ARBA00023002"/>
    </source>
</evidence>
<evidence type="ECO:0000256" key="4">
    <source>
        <dbReference type="ARBA" id="ARBA00022896"/>
    </source>
</evidence>
<proteinExistence type="predicted"/>
<feature type="domain" description="Rab-GAP TBC" evidence="11">
    <location>
        <begin position="417"/>
        <end position="643"/>
    </location>
</feature>
<dbReference type="PANTHER" id="PTHR12907">
    <property type="entry name" value="EGL NINE HOMOLOG-RELATED"/>
    <property type="match status" value="1"/>
</dbReference>
<dbReference type="InterPro" id="IPR035969">
    <property type="entry name" value="Rab-GAP_TBC_sf"/>
</dbReference>